<reference evidence="2 3" key="1">
    <citation type="submission" date="2023-07" db="EMBL/GenBank/DDBJ databases">
        <title>Genomic Encyclopedia of Type Strains, Phase IV (KMG-IV): sequencing the most valuable type-strain genomes for metagenomic binning, comparative biology and taxonomic classification.</title>
        <authorList>
            <person name="Goeker M."/>
        </authorList>
    </citation>
    <scope>NUCLEOTIDE SEQUENCE [LARGE SCALE GENOMIC DNA]</scope>
    <source>
        <strain evidence="2 3">DSM 19013</strain>
    </source>
</reference>
<protein>
    <submittedName>
        <fullName evidence="2">Glycosyltransferase involved in cell wall biosynthesis</fullName>
    </submittedName>
</protein>
<dbReference type="PANTHER" id="PTHR43685:SF2">
    <property type="entry name" value="GLYCOSYLTRANSFERASE 2-LIKE DOMAIN-CONTAINING PROTEIN"/>
    <property type="match status" value="1"/>
</dbReference>
<dbReference type="EMBL" id="JAUSVP010000001">
    <property type="protein sequence ID" value="MDQ0446098.1"/>
    <property type="molecule type" value="Genomic_DNA"/>
</dbReference>
<dbReference type="InterPro" id="IPR001173">
    <property type="entry name" value="Glyco_trans_2-like"/>
</dbReference>
<dbReference type="InterPro" id="IPR029044">
    <property type="entry name" value="Nucleotide-diphossugar_trans"/>
</dbReference>
<proteinExistence type="predicted"/>
<feature type="domain" description="Glycosyltransferase 2-like" evidence="1">
    <location>
        <begin position="29"/>
        <end position="143"/>
    </location>
</feature>
<keyword evidence="3" id="KW-1185">Reference proteome</keyword>
<dbReference type="Gene3D" id="3.90.550.10">
    <property type="entry name" value="Spore Coat Polysaccharide Biosynthesis Protein SpsA, Chain A"/>
    <property type="match status" value="1"/>
</dbReference>
<evidence type="ECO:0000259" key="1">
    <source>
        <dbReference type="Pfam" id="PF00535"/>
    </source>
</evidence>
<dbReference type="PANTHER" id="PTHR43685">
    <property type="entry name" value="GLYCOSYLTRANSFERASE"/>
    <property type="match status" value="1"/>
</dbReference>
<name>A0ABU0HWA5_9HYPH</name>
<sequence>MKVKDIIEVCRPIWMPGRAYGTYEAELTVLLPTFRRNRDGLFQRALRSILAQPLAAIEIIVIDDASTDGTAETIASAMQADGRISCIRHQVNMGLPAISEFEGYLRSTGQIIGFGFDDFVFEPDGLASLHAIMRAKGSCFVHGEGKMISEENDITLGDARFPHDNLFHHNFLANGAVLVSREAIESVGLYDPHIVLARLCDFDLWRRLRRRFNFEAIPLLVGREYGASRSDSLGNTYPMQYEVINEFMGIDRNKQLVPSAFLERDVLYTPADASYPLRHHIEELKEFFSTKSWFPAHGLRKTENAAEYESAPRRTVAVVGSLTASVALDWIGDPGSPLDFINHVDPEQSIYLTDPVLAKSDLVVFAREIMTPHQQRIIKQCRNLKIPHVYFADDNFPELAKTNRVWAEYNVSRLRNELRSFSGVILSSEKLREYFLREKLHPRLDVIGPIFLQSQLQKCSAAGPLGENEAAYRIATFGGLFRMQNLVHNILPVIRDLPGQVQLFTRDVNSSLGSRSVEHITIPETSSFFRFLKLWARKRPHVVVHPAGRSTNIDYKCESAILISLYLGAVPVVADEQAYRMFDVEDGVEKVSDTPEAWREALIRLQDPVYRAAMLARLRRTCETRFTDDEQRRILDSYLQGLPVLDAHRYASRCRALMGDRREQPQSDFRPGEHGYCQLNRAVEIVGSENLDGISSGNGFLDEVTGGSIVMGWAMTDQHDQCELLLEIDGYCVGSFSANLFRIDLQRAGYGDGRYAFWVKVPDIFRDENAHEVSVKFASSGQHLGRSPMTCVLR</sequence>
<accession>A0ABU0HWA5</accession>
<organism evidence="2 3">
    <name type="scientific">Methylobacterium aerolatum</name>
    <dbReference type="NCBI Taxonomy" id="418708"/>
    <lineage>
        <taxon>Bacteria</taxon>
        <taxon>Pseudomonadati</taxon>
        <taxon>Pseudomonadota</taxon>
        <taxon>Alphaproteobacteria</taxon>
        <taxon>Hyphomicrobiales</taxon>
        <taxon>Methylobacteriaceae</taxon>
        <taxon>Methylobacterium</taxon>
    </lineage>
</organism>
<comment type="caution">
    <text evidence="2">The sequence shown here is derived from an EMBL/GenBank/DDBJ whole genome shotgun (WGS) entry which is preliminary data.</text>
</comment>
<dbReference type="SUPFAM" id="SSF53448">
    <property type="entry name" value="Nucleotide-diphospho-sugar transferases"/>
    <property type="match status" value="1"/>
</dbReference>
<dbReference type="Proteomes" id="UP001231124">
    <property type="component" value="Unassembled WGS sequence"/>
</dbReference>
<evidence type="ECO:0000313" key="3">
    <source>
        <dbReference type="Proteomes" id="UP001231124"/>
    </source>
</evidence>
<dbReference type="RefSeq" id="WP_238203482.1">
    <property type="nucleotide sequence ID" value="NZ_BPQE01000013.1"/>
</dbReference>
<gene>
    <name evidence="2" type="ORF">QO012_000576</name>
</gene>
<dbReference type="InterPro" id="IPR050834">
    <property type="entry name" value="Glycosyltransf_2"/>
</dbReference>
<dbReference type="Pfam" id="PF00535">
    <property type="entry name" value="Glycos_transf_2"/>
    <property type="match status" value="1"/>
</dbReference>
<evidence type="ECO:0000313" key="2">
    <source>
        <dbReference type="EMBL" id="MDQ0446098.1"/>
    </source>
</evidence>